<dbReference type="EMBL" id="JAVRFF010000039">
    <property type="protein sequence ID" value="MDT0476230.1"/>
    <property type="molecule type" value="Genomic_DNA"/>
</dbReference>
<gene>
    <name evidence="1" type="ORF">RM863_29305</name>
</gene>
<name>A0ABU2UT41_9ACTN</name>
<proteinExistence type="predicted"/>
<sequence length="88" mass="9674">MTGRFGRGQRHVDAQVRTMLGEMADRLETNRPGGDLTEIGRLALIQATTMDPVLSRALRAAVPEVTGRQTVVRREFAARLREIAEATG</sequence>
<organism evidence="1 2">
    <name type="scientific">Streptomyces hintoniae</name>
    <dbReference type="NCBI Taxonomy" id="3075521"/>
    <lineage>
        <taxon>Bacteria</taxon>
        <taxon>Bacillati</taxon>
        <taxon>Actinomycetota</taxon>
        <taxon>Actinomycetes</taxon>
        <taxon>Kitasatosporales</taxon>
        <taxon>Streptomycetaceae</taxon>
        <taxon>Streptomyces</taxon>
    </lineage>
</organism>
<evidence type="ECO:0000313" key="1">
    <source>
        <dbReference type="EMBL" id="MDT0476230.1"/>
    </source>
</evidence>
<protein>
    <submittedName>
        <fullName evidence="1">Uncharacterized protein</fullName>
    </submittedName>
</protein>
<keyword evidence="2" id="KW-1185">Reference proteome</keyword>
<comment type="caution">
    <text evidence="1">The sequence shown here is derived from an EMBL/GenBank/DDBJ whole genome shotgun (WGS) entry which is preliminary data.</text>
</comment>
<evidence type="ECO:0000313" key="2">
    <source>
        <dbReference type="Proteomes" id="UP001180489"/>
    </source>
</evidence>
<dbReference type="RefSeq" id="WP_311636947.1">
    <property type="nucleotide sequence ID" value="NZ_JAVRFF010000039.1"/>
</dbReference>
<reference evidence="1" key="1">
    <citation type="submission" date="2024-05" db="EMBL/GenBank/DDBJ databases">
        <title>30 novel species of actinomycetes from the DSMZ collection.</title>
        <authorList>
            <person name="Nouioui I."/>
        </authorList>
    </citation>
    <scope>NUCLEOTIDE SEQUENCE</scope>
    <source>
        <strain evidence="1">DSM 41014</strain>
    </source>
</reference>
<dbReference type="Proteomes" id="UP001180489">
    <property type="component" value="Unassembled WGS sequence"/>
</dbReference>
<accession>A0ABU2UT41</accession>